<reference evidence="3" key="1">
    <citation type="journal article" date="2018" name="Nat. Microbiol.">
        <title>Leveraging single-cell genomics to expand the fungal tree of life.</title>
        <authorList>
            <person name="Ahrendt S.R."/>
            <person name="Quandt C.A."/>
            <person name="Ciobanu D."/>
            <person name="Clum A."/>
            <person name="Salamov A."/>
            <person name="Andreopoulos B."/>
            <person name="Cheng J.F."/>
            <person name="Woyke T."/>
            <person name="Pelin A."/>
            <person name="Henrissat B."/>
            <person name="Reynolds N.K."/>
            <person name="Benny G.L."/>
            <person name="Smith M.E."/>
            <person name="James T.Y."/>
            <person name="Grigoriev I.V."/>
        </authorList>
    </citation>
    <scope>NUCLEOTIDE SEQUENCE [LARGE SCALE GENOMIC DNA]</scope>
    <source>
        <strain evidence="3">RSA 1356</strain>
    </source>
</reference>
<organism evidence="2 3">
    <name type="scientific">Thamnocephalis sphaerospora</name>
    <dbReference type="NCBI Taxonomy" id="78915"/>
    <lineage>
        <taxon>Eukaryota</taxon>
        <taxon>Fungi</taxon>
        <taxon>Fungi incertae sedis</taxon>
        <taxon>Zoopagomycota</taxon>
        <taxon>Zoopagomycotina</taxon>
        <taxon>Zoopagomycetes</taxon>
        <taxon>Zoopagales</taxon>
        <taxon>Sigmoideomycetaceae</taxon>
        <taxon>Thamnocephalis</taxon>
    </lineage>
</organism>
<proteinExistence type="predicted"/>
<name>A0A4P9XNT3_9FUNG</name>
<feature type="transmembrane region" description="Helical" evidence="1">
    <location>
        <begin position="48"/>
        <end position="72"/>
    </location>
</feature>
<feature type="transmembrane region" description="Helical" evidence="1">
    <location>
        <begin position="118"/>
        <end position="136"/>
    </location>
</feature>
<feature type="transmembrane region" description="Helical" evidence="1">
    <location>
        <begin position="92"/>
        <end position="112"/>
    </location>
</feature>
<keyword evidence="3" id="KW-1185">Reference proteome</keyword>
<evidence type="ECO:0000313" key="2">
    <source>
        <dbReference type="EMBL" id="RKP07628.1"/>
    </source>
</evidence>
<sequence>MGPRKLRAAIIIGYASGAIAGISSGFALAVLIWGSIPKPLSVSESGSYLLAIVIFLAWINFLAFICFCMSLVLYISIKSAAINAQGGKRTQIALQCVLLGILVLYIIIYTFLTPFTELTGQILMLLALVFYHAVSLRSRDALKNYSQKPVGVTGQPGQEPALHA</sequence>
<protein>
    <submittedName>
        <fullName evidence="2">Uncharacterized protein</fullName>
    </submittedName>
</protein>
<gene>
    <name evidence="2" type="ORF">THASP1DRAFT_30553</name>
</gene>
<keyword evidence="1" id="KW-1133">Transmembrane helix</keyword>
<dbReference type="EMBL" id="KZ992692">
    <property type="protein sequence ID" value="RKP07628.1"/>
    <property type="molecule type" value="Genomic_DNA"/>
</dbReference>
<keyword evidence="1" id="KW-0812">Transmembrane</keyword>
<feature type="transmembrane region" description="Helical" evidence="1">
    <location>
        <begin position="12"/>
        <end position="36"/>
    </location>
</feature>
<dbReference type="AlphaFoldDB" id="A0A4P9XNT3"/>
<dbReference type="Proteomes" id="UP000271241">
    <property type="component" value="Unassembled WGS sequence"/>
</dbReference>
<evidence type="ECO:0000313" key="3">
    <source>
        <dbReference type="Proteomes" id="UP000271241"/>
    </source>
</evidence>
<keyword evidence="1" id="KW-0472">Membrane</keyword>
<evidence type="ECO:0000256" key="1">
    <source>
        <dbReference type="SAM" id="Phobius"/>
    </source>
</evidence>
<accession>A0A4P9XNT3</accession>